<evidence type="ECO:0000256" key="3">
    <source>
        <dbReference type="ARBA" id="ARBA00006958"/>
    </source>
</evidence>
<keyword evidence="5" id="KW-0479">Metal-binding</keyword>
<protein>
    <submittedName>
        <fullName evidence="11">Protein ANTAGONIST OF LIKE HETEROCHROMATIN PROTEIN 1-like</fullName>
    </submittedName>
</protein>
<evidence type="ECO:0000256" key="8">
    <source>
        <dbReference type="SAM" id="MobiDB-lite"/>
    </source>
</evidence>
<comment type="similarity">
    <text evidence="3">Belongs to the HARBI1 family.</text>
</comment>
<dbReference type="OMA" id="GNNEFMD"/>
<keyword evidence="6" id="KW-0378">Hydrolase</keyword>
<feature type="signal peptide" evidence="9">
    <location>
        <begin position="1"/>
        <end position="25"/>
    </location>
</feature>
<evidence type="ECO:0000256" key="9">
    <source>
        <dbReference type="SAM" id="SignalP"/>
    </source>
</evidence>
<gene>
    <name evidence="11" type="primary">LOC115403231</name>
</gene>
<feature type="chain" id="PRO_5025444376" evidence="9">
    <location>
        <begin position="26"/>
        <end position="452"/>
    </location>
</feature>
<evidence type="ECO:0000313" key="12">
    <source>
        <dbReference type="Proteomes" id="UP000472267"/>
    </source>
</evidence>
<dbReference type="InterPro" id="IPR027806">
    <property type="entry name" value="HARBI1_dom"/>
</dbReference>
<dbReference type="OrthoDB" id="2668416at2759"/>
<dbReference type="Pfam" id="PF13359">
    <property type="entry name" value="DDE_Tnp_4"/>
    <property type="match status" value="1"/>
</dbReference>
<keyword evidence="7" id="KW-0539">Nucleus</keyword>
<accession>A0A672IWY7</accession>
<evidence type="ECO:0000256" key="5">
    <source>
        <dbReference type="ARBA" id="ARBA00022723"/>
    </source>
</evidence>
<dbReference type="GO" id="GO:0005634">
    <property type="term" value="C:nucleus"/>
    <property type="evidence" value="ECO:0007669"/>
    <property type="project" value="UniProtKB-SubCell"/>
</dbReference>
<feature type="domain" description="DDE Tnp4" evidence="10">
    <location>
        <begin position="220"/>
        <end position="381"/>
    </location>
</feature>
<dbReference type="GO" id="GO:0046872">
    <property type="term" value="F:metal ion binding"/>
    <property type="evidence" value="ECO:0007669"/>
    <property type="project" value="UniProtKB-KW"/>
</dbReference>
<organism evidence="11 12">
    <name type="scientific">Salarias fasciatus</name>
    <name type="common">Jewelled blenny</name>
    <name type="synonym">Blennius fasciatus</name>
    <dbReference type="NCBI Taxonomy" id="181472"/>
    <lineage>
        <taxon>Eukaryota</taxon>
        <taxon>Metazoa</taxon>
        <taxon>Chordata</taxon>
        <taxon>Craniata</taxon>
        <taxon>Vertebrata</taxon>
        <taxon>Euteleostomi</taxon>
        <taxon>Actinopterygii</taxon>
        <taxon>Neopterygii</taxon>
        <taxon>Teleostei</taxon>
        <taxon>Neoteleostei</taxon>
        <taxon>Acanthomorphata</taxon>
        <taxon>Ovalentaria</taxon>
        <taxon>Blenniimorphae</taxon>
        <taxon>Blenniiformes</taxon>
        <taxon>Blennioidei</taxon>
        <taxon>Blenniidae</taxon>
        <taxon>Salariinae</taxon>
        <taxon>Salarias</taxon>
    </lineage>
</organism>
<reference evidence="11" key="2">
    <citation type="submission" date="2025-08" db="UniProtKB">
        <authorList>
            <consortium name="Ensembl"/>
        </authorList>
    </citation>
    <scope>IDENTIFICATION</scope>
</reference>
<sequence length="452" mass="51092">MEDAVVGTVCLLCLLLFLLLTDLETKRVKEAVDRARRRADRRRLRRLLVVRLVAELERIEIRRRRRRRVLLRILARRCSPCVWTHKRADEWWTTVVPGFRNQQWIQNFRMSRGTFKYVCCRLKPALEKSDTNYRPSVPLDKRVAIAIWKLATNAEYRSAAQLFGVGVSTACSCLKAFCSAVEEILLPEVIRLPDTEQQRELALLFEQRFGLPHCVGALGGLQVPILAPREDRTNYLNPAGGHSVVLQAVVDGTGCFWSAYAGQPGSLSYAHILCMSDLWELAETCKLFSQEKRNLCGQEVGHYILGDEAHPLTDWLLTPFADDGSLGPRQLCYNHKTGRAKAVVGEAFCRLRGRWRCLQERNDCSPDRVTSMILTCCVLHNLCERRREPYQEEWEAAPPPSEQDNLLAPTPPPAGQTEGAVHPEGRTELAAPPAGLTEGAALREALMHYLSN</sequence>
<dbReference type="Ensembl" id="ENSSFAT00005047186.1">
    <property type="protein sequence ID" value="ENSSFAP00005045609.1"/>
    <property type="gene ID" value="ENSSFAG00005022310.1"/>
</dbReference>
<proteinExistence type="inferred from homology"/>
<dbReference type="InParanoid" id="A0A672IWY7"/>
<dbReference type="Proteomes" id="UP000472267">
    <property type="component" value="Chromosome 16"/>
</dbReference>
<keyword evidence="9" id="KW-0732">Signal</keyword>
<dbReference type="GO" id="GO:0016787">
    <property type="term" value="F:hydrolase activity"/>
    <property type="evidence" value="ECO:0007669"/>
    <property type="project" value="UniProtKB-KW"/>
</dbReference>
<dbReference type="GeneID" id="115403231"/>
<comment type="subcellular location">
    <subcellularLocation>
        <location evidence="2">Nucleus</location>
    </subcellularLocation>
</comment>
<dbReference type="GO" id="GO:0004518">
    <property type="term" value="F:nuclease activity"/>
    <property type="evidence" value="ECO:0007669"/>
    <property type="project" value="UniProtKB-KW"/>
</dbReference>
<keyword evidence="12" id="KW-1185">Reference proteome</keyword>
<comment type="cofactor">
    <cofactor evidence="1">
        <name>a divalent metal cation</name>
        <dbReference type="ChEBI" id="CHEBI:60240"/>
    </cofactor>
</comment>
<dbReference type="PANTHER" id="PTHR22930">
    <property type="match status" value="1"/>
</dbReference>
<reference evidence="11" key="1">
    <citation type="submission" date="2019-06" db="EMBL/GenBank/DDBJ databases">
        <authorList>
            <consortium name="Wellcome Sanger Institute Data Sharing"/>
        </authorList>
    </citation>
    <scope>NUCLEOTIDE SEQUENCE [LARGE SCALE GENOMIC DNA]</scope>
</reference>
<evidence type="ECO:0000313" key="11">
    <source>
        <dbReference type="Ensembl" id="ENSSFAP00005045609.1"/>
    </source>
</evidence>
<reference evidence="11" key="3">
    <citation type="submission" date="2025-09" db="UniProtKB">
        <authorList>
            <consortium name="Ensembl"/>
        </authorList>
    </citation>
    <scope>IDENTIFICATION</scope>
</reference>
<evidence type="ECO:0000256" key="7">
    <source>
        <dbReference type="ARBA" id="ARBA00023242"/>
    </source>
</evidence>
<dbReference type="PANTHER" id="PTHR22930:SF236">
    <property type="entry name" value="PROTEIN ALP1-LIKE-RELATED"/>
    <property type="match status" value="1"/>
</dbReference>
<keyword evidence="4" id="KW-0540">Nuclease</keyword>
<dbReference type="AlphaFoldDB" id="A0A672IWY7"/>
<evidence type="ECO:0000256" key="6">
    <source>
        <dbReference type="ARBA" id="ARBA00022801"/>
    </source>
</evidence>
<feature type="region of interest" description="Disordered" evidence="8">
    <location>
        <begin position="393"/>
        <end position="436"/>
    </location>
</feature>
<evidence type="ECO:0000259" key="10">
    <source>
        <dbReference type="Pfam" id="PF13359"/>
    </source>
</evidence>
<name>A0A672IWY7_SALFA</name>
<dbReference type="InterPro" id="IPR045249">
    <property type="entry name" value="HARBI1-like"/>
</dbReference>
<evidence type="ECO:0000256" key="1">
    <source>
        <dbReference type="ARBA" id="ARBA00001968"/>
    </source>
</evidence>
<dbReference type="RefSeq" id="XP_029967939.1">
    <property type="nucleotide sequence ID" value="XM_030112079.1"/>
</dbReference>
<evidence type="ECO:0000256" key="4">
    <source>
        <dbReference type="ARBA" id="ARBA00022722"/>
    </source>
</evidence>
<evidence type="ECO:0000256" key="2">
    <source>
        <dbReference type="ARBA" id="ARBA00004123"/>
    </source>
</evidence>